<name>A0AAE0G070_9CHLO</name>
<dbReference type="Proteomes" id="UP001190700">
    <property type="component" value="Unassembled WGS sequence"/>
</dbReference>
<gene>
    <name evidence="1" type="ORF">CYMTET_22310</name>
</gene>
<accession>A0AAE0G070</accession>
<protein>
    <submittedName>
        <fullName evidence="1">Uncharacterized protein</fullName>
    </submittedName>
</protein>
<organism evidence="1 2">
    <name type="scientific">Cymbomonas tetramitiformis</name>
    <dbReference type="NCBI Taxonomy" id="36881"/>
    <lineage>
        <taxon>Eukaryota</taxon>
        <taxon>Viridiplantae</taxon>
        <taxon>Chlorophyta</taxon>
        <taxon>Pyramimonadophyceae</taxon>
        <taxon>Pyramimonadales</taxon>
        <taxon>Pyramimonadaceae</taxon>
        <taxon>Cymbomonas</taxon>
    </lineage>
</organism>
<sequence>MVHRTGKKGAQGRKDRDKQYELAIEFCTEKYCSAQVGINTGMFPLVKVQGLQRRMRGAVWNGVNTKSLLTPVEEEEVVTWLESCTDGHKARNRRETGSKICEVLTNRDRRNKASKGRKYKKLSRAVIQCLANGGPNPSWFQAFFEKHKHRVNQNV</sequence>
<dbReference type="EMBL" id="LGRX02011124">
    <property type="protein sequence ID" value="KAK3269246.1"/>
    <property type="molecule type" value="Genomic_DNA"/>
</dbReference>
<evidence type="ECO:0000313" key="2">
    <source>
        <dbReference type="Proteomes" id="UP001190700"/>
    </source>
</evidence>
<keyword evidence="2" id="KW-1185">Reference proteome</keyword>
<reference evidence="1 2" key="1">
    <citation type="journal article" date="2015" name="Genome Biol. Evol.">
        <title>Comparative Genomics of a Bacterivorous Green Alga Reveals Evolutionary Causalities and Consequences of Phago-Mixotrophic Mode of Nutrition.</title>
        <authorList>
            <person name="Burns J.A."/>
            <person name="Paasch A."/>
            <person name="Narechania A."/>
            <person name="Kim E."/>
        </authorList>
    </citation>
    <scope>NUCLEOTIDE SEQUENCE [LARGE SCALE GENOMIC DNA]</scope>
    <source>
        <strain evidence="1 2">PLY_AMNH</strain>
    </source>
</reference>
<dbReference type="AlphaFoldDB" id="A0AAE0G070"/>
<proteinExistence type="predicted"/>
<comment type="caution">
    <text evidence="1">The sequence shown here is derived from an EMBL/GenBank/DDBJ whole genome shotgun (WGS) entry which is preliminary data.</text>
</comment>
<evidence type="ECO:0000313" key="1">
    <source>
        <dbReference type="EMBL" id="KAK3269246.1"/>
    </source>
</evidence>